<dbReference type="InterPro" id="IPR037523">
    <property type="entry name" value="VOC_core"/>
</dbReference>
<dbReference type="InterPro" id="IPR051785">
    <property type="entry name" value="MMCE/EMCE_epimerase"/>
</dbReference>
<dbReference type="GO" id="GO:0046872">
    <property type="term" value="F:metal ion binding"/>
    <property type="evidence" value="ECO:0007669"/>
    <property type="project" value="UniProtKB-KW"/>
</dbReference>
<comment type="caution">
    <text evidence="3">The sequence shown here is derived from an EMBL/GenBank/DDBJ whole genome shotgun (WGS) entry which is preliminary data.</text>
</comment>
<reference evidence="3 4" key="1">
    <citation type="submission" date="2024-02" db="EMBL/GenBank/DDBJ databases">
        <title>A novel Wenzhouxiangellaceae bacterium, isolated from coastal sediments.</title>
        <authorList>
            <person name="Du Z.-J."/>
            <person name="Ye Y.-Q."/>
            <person name="Zhang X.-Y."/>
        </authorList>
    </citation>
    <scope>NUCLEOTIDE SEQUENCE [LARGE SCALE GENOMIC DNA]</scope>
    <source>
        <strain evidence="3 4">CH-27</strain>
    </source>
</reference>
<keyword evidence="1" id="KW-0479">Metal-binding</keyword>
<evidence type="ECO:0000259" key="2">
    <source>
        <dbReference type="PROSITE" id="PS51819"/>
    </source>
</evidence>
<dbReference type="PANTHER" id="PTHR43048">
    <property type="entry name" value="METHYLMALONYL-COA EPIMERASE"/>
    <property type="match status" value="1"/>
</dbReference>
<gene>
    <name evidence="3" type="ORF">V3330_09220</name>
</gene>
<feature type="domain" description="VOC" evidence="2">
    <location>
        <begin position="21"/>
        <end position="173"/>
    </location>
</feature>
<dbReference type="GO" id="GO:0046491">
    <property type="term" value="P:L-methylmalonyl-CoA metabolic process"/>
    <property type="evidence" value="ECO:0007669"/>
    <property type="project" value="TreeGrafter"/>
</dbReference>
<keyword evidence="4" id="KW-1185">Reference proteome</keyword>
<name>A0AAW9REH4_9GAMM</name>
<proteinExistence type="predicted"/>
<protein>
    <submittedName>
        <fullName evidence="3">VOC family protein</fullName>
    </submittedName>
</protein>
<sequence>MNAAPDHPADDRLNPPAWFRGVDHVGWTVTDLEAVVKFYSEALGAREIFRLGPMAAEDLPAGPNGRDWMAEHVGVPGAKLTLVELQLTPDLRLEVFQYDAPDDASKEPIRNCDVGGHHIALRVNDLDAAVRDLEARGCTPMPGTIEMTDGPHAGCRNRYVVDPFGNQLELAEDRNA</sequence>
<dbReference type="EMBL" id="JAZHOG010000005">
    <property type="protein sequence ID" value="MEJ8567804.1"/>
    <property type="molecule type" value="Genomic_DNA"/>
</dbReference>
<accession>A0AAW9REH4</accession>
<dbReference type="PROSITE" id="PS51819">
    <property type="entry name" value="VOC"/>
    <property type="match status" value="1"/>
</dbReference>
<organism evidence="3 4">
    <name type="scientific">Elongatibacter sediminis</name>
    <dbReference type="NCBI Taxonomy" id="3119006"/>
    <lineage>
        <taxon>Bacteria</taxon>
        <taxon>Pseudomonadati</taxon>
        <taxon>Pseudomonadota</taxon>
        <taxon>Gammaproteobacteria</taxon>
        <taxon>Chromatiales</taxon>
        <taxon>Wenzhouxiangellaceae</taxon>
        <taxon>Elongatibacter</taxon>
    </lineage>
</organism>
<dbReference type="Proteomes" id="UP001359886">
    <property type="component" value="Unassembled WGS sequence"/>
</dbReference>
<dbReference type="PANTHER" id="PTHR43048:SF6">
    <property type="entry name" value="BLR8189 PROTEIN"/>
    <property type="match status" value="1"/>
</dbReference>
<evidence type="ECO:0000256" key="1">
    <source>
        <dbReference type="ARBA" id="ARBA00022723"/>
    </source>
</evidence>
<evidence type="ECO:0000313" key="4">
    <source>
        <dbReference type="Proteomes" id="UP001359886"/>
    </source>
</evidence>
<dbReference type="RefSeq" id="WP_354695127.1">
    <property type="nucleotide sequence ID" value="NZ_JAZHOG010000005.1"/>
</dbReference>
<dbReference type="SUPFAM" id="SSF54593">
    <property type="entry name" value="Glyoxalase/Bleomycin resistance protein/Dihydroxybiphenyl dioxygenase"/>
    <property type="match status" value="1"/>
</dbReference>
<dbReference type="GO" id="GO:0004493">
    <property type="term" value="F:methylmalonyl-CoA epimerase activity"/>
    <property type="evidence" value="ECO:0007669"/>
    <property type="project" value="TreeGrafter"/>
</dbReference>
<dbReference type="Gene3D" id="3.10.180.10">
    <property type="entry name" value="2,3-Dihydroxybiphenyl 1,2-Dioxygenase, domain 1"/>
    <property type="match status" value="1"/>
</dbReference>
<dbReference type="InterPro" id="IPR029068">
    <property type="entry name" value="Glyas_Bleomycin-R_OHBP_Dase"/>
</dbReference>
<dbReference type="AlphaFoldDB" id="A0AAW9REH4"/>
<evidence type="ECO:0000313" key="3">
    <source>
        <dbReference type="EMBL" id="MEJ8567804.1"/>
    </source>
</evidence>
<dbReference type="Pfam" id="PF13669">
    <property type="entry name" value="Glyoxalase_4"/>
    <property type="match status" value="1"/>
</dbReference>